<evidence type="ECO:0000313" key="3">
    <source>
        <dbReference type="Proteomes" id="UP000720508"/>
    </source>
</evidence>
<protein>
    <submittedName>
        <fullName evidence="2">Aminoglycoside phosphotransferase family protein</fullName>
    </submittedName>
</protein>
<feature type="domain" description="Aminoglycoside phosphotransferase" evidence="1">
    <location>
        <begin position="36"/>
        <end position="251"/>
    </location>
</feature>
<name>A0ABS6CIR0_9ACTN</name>
<dbReference type="Proteomes" id="UP000720508">
    <property type="component" value="Unassembled WGS sequence"/>
</dbReference>
<evidence type="ECO:0000259" key="1">
    <source>
        <dbReference type="Pfam" id="PF01636"/>
    </source>
</evidence>
<keyword evidence="3" id="KW-1185">Reference proteome</keyword>
<sequence length="300" mass="32239">MSENNVPDRADVRITRAVLREANYAHDTQFLLDHRFDDGVQSGAWRLTDETGLQAVLKWSLDRGWAPQIERAAAGVAKIRAAGYPTPAWLAVGTSTDGFGYQVQELVPGHSRRQVGAREAQLLIDVLEMHAGLDPDPQRCWSQFVTARMADRAAELRQQAAKTGPTGLALANACGRLLAAYGSGTLPTGDLVHGDFRPANILFHDAHVSGVIDIEALGSGTRVFDYATLLSADGITPEAIELLCTAGEQVAGRGALAYCFAHVALDLAVFVHQRNLRPGIENMGKLLARVAILLNRADGA</sequence>
<dbReference type="RefSeq" id="WP_216343696.1">
    <property type="nucleotide sequence ID" value="NZ_JAHLEM010000242.1"/>
</dbReference>
<dbReference type="Pfam" id="PF01636">
    <property type="entry name" value="APH"/>
    <property type="match status" value="1"/>
</dbReference>
<accession>A0ABS6CIR0</accession>
<evidence type="ECO:0000313" key="2">
    <source>
        <dbReference type="EMBL" id="MBU3866686.1"/>
    </source>
</evidence>
<gene>
    <name evidence="2" type="ORF">KN815_22230</name>
</gene>
<comment type="caution">
    <text evidence="2">The sequence shown here is derived from an EMBL/GenBank/DDBJ whole genome shotgun (WGS) entry which is preliminary data.</text>
</comment>
<dbReference type="InterPro" id="IPR002575">
    <property type="entry name" value="Aminoglycoside_PTrfase"/>
</dbReference>
<dbReference type="EMBL" id="JAHLEM010000242">
    <property type="protein sequence ID" value="MBU3866686.1"/>
    <property type="molecule type" value="Genomic_DNA"/>
</dbReference>
<reference evidence="2 3" key="1">
    <citation type="submission" date="2021-06" db="EMBL/GenBank/DDBJ databases">
        <authorList>
            <person name="Pan X."/>
        </authorList>
    </citation>
    <scope>NUCLEOTIDE SEQUENCE [LARGE SCALE GENOMIC DNA]</scope>
    <source>
        <strain evidence="2 3">4503</strain>
    </source>
</reference>
<proteinExistence type="predicted"/>
<organism evidence="2 3">
    <name type="scientific">Streptomyces niphimycinicus</name>
    <dbReference type="NCBI Taxonomy" id="2842201"/>
    <lineage>
        <taxon>Bacteria</taxon>
        <taxon>Bacillati</taxon>
        <taxon>Actinomycetota</taxon>
        <taxon>Actinomycetes</taxon>
        <taxon>Kitasatosporales</taxon>
        <taxon>Streptomycetaceae</taxon>
        <taxon>Streptomyces</taxon>
    </lineage>
</organism>